<feature type="domain" description="HTH gntR-type" evidence="4">
    <location>
        <begin position="14"/>
        <end position="81"/>
    </location>
</feature>
<organism evidence="5 6">
    <name type="scientific">Pseudooceanicola sediminis</name>
    <dbReference type="NCBI Taxonomy" id="2211117"/>
    <lineage>
        <taxon>Bacteria</taxon>
        <taxon>Pseudomonadati</taxon>
        <taxon>Pseudomonadota</taxon>
        <taxon>Alphaproteobacteria</taxon>
        <taxon>Rhodobacterales</taxon>
        <taxon>Paracoccaceae</taxon>
        <taxon>Pseudooceanicola</taxon>
    </lineage>
</organism>
<evidence type="ECO:0000313" key="6">
    <source>
        <dbReference type="Proteomes" id="UP000265848"/>
    </source>
</evidence>
<sequence>MFSRKSHATDRASDTVVSVLACALRRDISFGDLPPDAKLKIEALRARYGGSNHSVREALTLLAAEGLVEATAQRGFRVASATEADLRDIIRLRAELEPMGLRWSMHHADVAWEGRVIAAQHAAARATDQLLGDPDGAVLVWDEAGRTLHNVLCSASGSPRMIRMLGQLYDQSRRFRLAALREGSCDPKAVLAHQSDMVEAILDHDTEGAVRALLSDIRHDLGGQDL</sequence>
<protein>
    <submittedName>
        <fullName evidence="5">GntR family transcriptional regulator</fullName>
    </submittedName>
</protein>
<dbReference type="PANTHER" id="PTHR43537">
    <property type="entry name" value="TRANSCRIPTIONAL REGULATOR, GNTR FAMILY"/>
    <property type="match status" value="1"/>
</dbReference>
<evidence type="ECO:0000256" key="2">
    <source>
        <dbReference type="ARBA" id="ARBA00023125"/>
    </source>
</evidence>
<dbReference type="OrthoDB" id="8638122at2"/>
<dbReference type="EMBL" id="QWJJ01000018">
    <property type="protein sequence ID" value="RII37357.1"/>
    <property type="molecule type" value="Genomic_DNA"/>
</dbReference>
<dbReference type="InterPro" id="IPR000524">
    <property type="entry name" value="Tscrpt_reg_HTH_GntR"/>
</dbReference>
<evidence type="ECO:0000256" key="3">
    <source>
        <dbReference type="ARBA" id="ARBA00023163"/>
    </source>
</evidence>
<dbReference type="RefSeq" id="WP_119400464.1">
    <property type="nucleotide sequence ID" value="NZ_QWJJ01000018.1"/>
</dbReference>
<dbReference type="Pfam" id="PF07729">
    <property type="entry name" value="FCD"/>
    <property type="match status" value="1"/>
</dbReference>
<dbReference type="SUPFAM" id="SSF46785">
    <property type="entry name" value="Winged helix' DNA-binding domain"/>
    <property type="match status" value="1"/>
</dbReference>
<dbReference type="Gene3D" id="1.20.120.530">
    <property type="entry name" value="GntR ligand-binding domain-like"/>
    <property type="match status" value="1"/>
</dbReference>
<dbReference type="Pfam" id="PF00392">
    <property type="entry name" value="GntR"/>
    <property type="match status" value="1"/>
</dbReference>
<dbReference type="PANTHER" id="PTHR43537:SF20">
    <property type="entry name" value="HTH-TYPE TRANSCRIPTIONAL REPRESSOR GLAR"/>
    <property type="match status" value="1"/>
</dbReference>
<dbReference type="GO" id="GO:0003700">
    <property type="term" value="F:DNA-binding transcription factor activity"/>
    <property type="evidence" value="ECO:0007669"/>
    <property type="project" value="InterPro"/>
</dbReference>
<comment type="caution">
    <text evidence="5">The sequence shown here is derived from an EMBL/GenBank/DDBJ whole genome shotgun (WGS) entry which is preliminary data.</text>
</comment>
<reference evidence="5 6" key="1">
    <citation type="submission" date="2018-08" db="EMBL/GenBank/DDBJ databases">
        <title>Pseudooceanicola sediminis CY03 in the family Rhodobacteracea.</title>
        <authorList>
            <person name="Zhang Y.-J."/>
        </authorList>
    </citation>
    <scope>NUCLEOTIDE SEQUENCE [LARGE SCALE GENOMIC DNA]</scope>
    <source>
        <strain evidence="5 6">CY03</strain>
    </source>
</reference>
<proteinExistence type="predicted"/>
<dbReference type="InterPro" id="IPR036390">
    <property type="entry name" value="WH_DNA-bd_sf"/>
</dbReference>
<keyword evidence="3" id="KW-0804">Transcription</keyword>
<keyword evidence="2" id="KW-0238">DNA-binding</keyword>
<accession>A0A399IY35</accession>
<dbReference type="InterPro" id="IPR036388">
    <property type="entry name" value="WH-like_DNA-bd_sf"/>
</dbReference>
<dbReference type="PROSITE" id="PS50949">
    <property type="entry name" value="HTH_GNTR"/>
    <property type="match status" value="1"/>
</dbReference>
<evidence type="ECO:0000313" key="5">
    <source>
        <dbReference type="EMBL" id="RII37357.1"/>
    </source>
</evidence>
<dbReference type="Gene3D" id="1.10.10.10">
    <property type="entry name" value="Winged helix-like DNA-binding domain superfamily/Winged helix DNA-binding domain"/>
    <property type="match status" value="1"/>
</dbReference>
<gene>
    <name evidence="5" type="ORF">DL237_17870</name>
</gene>
<dbReference type="InterPro" id="IPR008920">
    <property type="entry name" value="TF_FadR/GntR_C"/>
</dbReference>
<dbReference type="Proteomes" id="UP000265848">
    <property type="component" value="Unassembled WGS sequence"/>
</dbReference>
<name>A0A399IY35_9RHOB</name>
<dbReference type="AlphaFoldDB" id="A0A399IY35"/>
<dbReference type="SMART" id="SM00895">
    <property type="entry name" value="FCD"/>
    <property type="match status" value="1"/>
</dbReference>
<evidence type="ECO:0000259" key="4">
    <source>
        <dbReference type="PROSITE" id="PS50949"/>
    </source>
</evidence>
<keyword evidence="1" id="KW-0805">Transcription regulation</keyword>
<dbReference type="SMART" id="SM00345">
    <property type="entry name" value="HTH_GNTR"/>
    <property type="match status" value="1"/>
</dbReference>
<dbReference type="InterPro" id="IPR011711">
    <property type="entry name" value="GntR_C"/>
</dbReference>
<keyword evidence="6" id="KW-1185">Reference proteome</keyword>
<dbReference type="SUPFAM" id="SSF48008">
    <property type="entry name" value="GntR ligand-binding domain-like"/>
    <property type="match status" value="1"/>
</dbReference>
<evidence type="ECO:0000256" key="1">
    <source>
        <dbReference type="ARBA" id="ARBA00023015"/>
    </source>
</evidence>
<dbReference type="GO" id="GO:0003677">
    <property type="term" value="F:DNA binding"/>
    <property type="evidence" value="ECO:0007669"/>
    <property type="project" value="UniProtKB-KW"/>
</dbReference>